<gene>
    <name evidence="5" type="ORF">SAMN05421810_102196</name>
</gene>
<dbReference type="PANTHER" id="PTHR46796:SF15">
    <property type="entry name" value="BLL1074 PROTEIN"/>
    <property type="match status" value="1"/>
</dbReference>
<dbReference type="STRING" id="587909.SAMN05421810_102196"/>
<dbReference type="RefSeq" id="WP_092528896.1">
    <property type="nucleotide sequence ID" value="NZ_FOWW01000002.1"/>
</dbReference>
<keyword evidence="2" id="KW-0238">DNA-binding</keyword>
<evidence type="ECO:0000259" key="4">
    <source>
        <dbReference type="PROSITE" id="PS01124"/>
    </source>
</evidence>
<keyword evidence="6" id="KW-1185">Reference proteome</keyword>
<evidence type="ECO:0000256" key="1">
    <source>
        <dbReference type="ARBA" id="ARBA00023015"/>
    </source>
</evidence>
<dbReference type="GO" id="GO:0043565">
    <property type="term" value="F:sequence-specific DNA binding"/>
    <property type="evidence" value="ECO:0007669"/>
    <property type="project" value="InterPro"/>
</dbReference>
<dbReference type="AlphaFoldDB" id="A0A1I5P8J8"/>
<dbReference type="Pfam" id="PF12833">
    <property type="entry name" value="HTH_18"/>
    <property type="match status" value="1"/>
</dbReference>
<evidence type="ECO:0000256" key="3">
    <source>
        <dbReference type="ARBA" id="ARBA00023163"/>
    </source>
</evidence>
<organism evidence="5 6">
    <name type="scientific">Amycolatopsis arida</name>
    <dbReference type="NCBI Taxonomy" id="587909"/>
    <lineage>
        <taxon>Bacteria</taxon>
        <taxon>Bacillati</taxon>
        <taxon>Actinomycetota</taxon>
        <taxon>Actinomycetes</taxon>
        <taxon>Pseudonocardiales</taxon>
        <taxon>Pseudonocardiaceae</taxon>
        <taxon>Amycolatopsis</taxon>
    </lineage>
</organism>
<dbReference type="InterPro" id="IPR018060">
    <property type="entry name" value="HTH_AraC"/>
</dbReference>
<evidence type="ECO:0000313" key="5">
    <source>
        <dbReference type="EMBL" id="SFP30434.1"/>
    </source>
</evidence>
<keyword evidence="3" id="KW-0804">Transcription</keyword>
<feature type="domain" description="HTH araC/xylS-type" evidence="4">
    <location>
        <begin position="1"/>
        <end position="100"/>
    </location>
</feature>
<proteinExistence type="predicted"/>
<dbReference type="Proteomes" id="UP000198727">
    <property type="component" value="Unassembled WGS sequence"/>
</dbReference>
<dbReference type="SUPFAM" id="SSF46689">
    <property type="entry name" value="Homeodomain-like"/>
    <property type="match status" value="1"/>
</dbReference>
<dbReference type="EMBL" id="FOWW01000002">
    <property type="protein sequence ID" value="SFP30434.1"/>
    <property type="molecule type" value="Genomic_DNA"/>
</dbReference>
<reference evidence="6" key="1">
    <citation type="submission" date="2016-10" db="EMBL/GenBank/DDBJ databases">
        <authorList>
            <person name="Varghese N."/>
            <person name="Submissions S."/>
        </authorList>
    </citation>
    <scope>NUCLEOTIDE SEQUENCE [LARGE SCALE GENOMIC DNA]</scope>
    <source>
        <strain evidence="6">CGMCC 4.5579</strain>
    </source>
</reference>
<protein>
    <submittedName>
        <fullName evidence="5">Helix-turn-helix domain-containing protein</fullName>
    </submittedName>
</protein>
<dbReference type="OrthoDB" id="2559672at2"/>
<dbReference type="PROSITE" id="PS01124">
    <property type="entry name" value="HTH_ARAC_FAMILY_2"/>
    <property type="match status" value="1"/>
</dbReference>
<sequence length="111" mass="12177">MLGAWRRLVASDGRVRIEALAGEVGWSRQHLAARFRAQVGLSPKVVARIARLHRAVTLLTSPTPPPWSAVAQLRGYADQAHLNRDFRALTGSTPAEYVPTRPLPFTVVGSR</sequence>
<dbReference type="PANTHER" id="PTHR46796">
    <property type="entry name" value="HTH-TYPE TRANSCRIPTIONAL ACTIVATOR RHAS-RELATED"/>
    <property type="match status" value="1"/>
</dbReference>
<evidence type="ECO:0000313" key="6">
    <source>
        <dbReference type="Proteomes" id="UP000198727"/>
    </source>
</evidence>
<name>A0A1I5P8J8_9PSEU</name>
<dbReference type="GO" id="GO:0003700">
    <property type="term" value="F:DNA-binding transcription factor activity"/>
    <property type="evidence" value="ECO:0007669"/>
    <property type="project" value="InterPro"/>
</dbReference>
<dbReference type="InterPro" id="IPR050204">
    <property type="entry name" value="AraC_XylS_family_regulators"/>
</dbReference>
<dbReference type="Gene3D" id="1.10.10.60">
    <property type="entry name" value="Homeodomain-like"/>
    <property type="match status" value="1"/>
</dbReference>
<evidence type="ECO:0000256" key="2">
    <source>
        <dbReference type="ARBA" id="ARBA00023125"/>
    </source>
</evidence>
<dbReference type="SMART" id="SM00342">
    <property type="entry name" value="HTH_ARAC"/>
    <property type="match status" value="1"/>
</dbReference>
<dbReference type="InterPro" id="IPR009057">
    <property type="entry name" value="Homeodomain-like_sf"/>
</dbReference>
<keyword evidence="1" id="KW-0805">Transcription regulation</keyword>
<accession>A0A1I5P8J8</accession>